<protein>
    <recommendedName>
        <fullName evidence="2">histidine kinase</fullName>
        <ecNumber evidence="2">2.7.13.3</ecNumber>
    </recommendedName>
</protein>
<evidence type="ECO:0000313" key="10">
    <source>
        <dbReference type="EMBL" id="MEZ3168497.1"/>
    </source>
</evidence>
<dbReference type="SUPFAM" id="SSF55785">
    <property type="entry name" value="PYP-like sensor domain (PAS domain)"/>
    <property type="match status" value="1"/>
</dbReference>
<keyword evidence="6" id="KW-0902">Two-component regulatory system</keyword>
<keyword evidence="4" id="KW-0808">Transferase</keyword>
<dbReference type="InterPro" id="IPR003661">
    <property type="entry name" value="HisK_dim/P_dom"/>
</dbReference>
<accession>A0AAV3SRT7</accession>
<dbReference type="Proteomes" id="UP001501425">
    <property type="component" value="Unassembled WGS sequence"/>
</dbReference>
<dbReference type="InterPro" id="IPR036097">
    <property type="entry name" value="HisK_dim/P_sf"/>
</dbReference>
<organism evidence="9 11">
    <name type="scientific">Halorubrum ejinorense</name>
    <dbReference type="NCBI Taxonomy" id="425309"/>
    <lineage>
        <taxon>Archaea</taxon>
        <taxon>Methanobacteriati</taxon>
        <taxon>Methanobacteriota</taxon>
        <taxon>Stenosarchaea group</taxon>
        <taxon>Halobacteria</taxon>
        <taxon>Halobacteriales</taxon>
        <taxon>Haloferacaceae</taxon>
        <taxon>Halorubrum</taxon>
    </lineage>
</organism>
<dbReference type="SMART" id="SM00091">
    <property type="entry name" value="PAS"/>
    <property type="match status" value="1"/>
</dbReference>
<evidence type="ECO:0000256" key="2">
    <source>
        <dbReference type="ARBA" id="ARBA00012438"/>
    </source>
</evidence>
<evidence type="ECO:0000256" key="4">
    <source>
        <dbReference type="ARBA" id="ARBA00022679"/>
    </source>
</evidence>
<dbReference type="CDD" id="cd00075">
    <property type="entry name" value="HATPase"/>
    <property type="match status" value="1"/>
</dbReference>
<dbReference type="InterPro" id="IPR004358">
    <property type="entry name" value="Sig_transdc_His_kin-like_C"/>
</dbReference>
<dbReference type="EMBL" id="JBEDNW010000008">
    <property type="protein sequence ID" value="MEZ3168497.1"/>
    <property type="molecule type" value="Genomic_DNA"/>
</dbReference>
<evidence type="ECO:0000256" key="1">
    <source>
        <dbReference type="ARBA" id="ARBA00000085"/>
    </source>
</evidence>
<dbReference type="Gene3D" id="1.10.287.130">
    <property type="match status" value="1"/>
</dbReference>
<dbReference type="Pfam" id="PF08447">
    <property type="entry name" value="PAS_3"/>
    <property type="match status" value="1"/>
</dbReference>
<dbReference type="SMART" id="SM00387">
    <property type="entry name" value="HATPase_c"/>
    <property type="match status" value="1"/>
</dbReference>
<gene>
    <name evidence="10" type="ORF">ABNG02_14325</name>
    <name evidence="9" type="ORF">GCM10008994_14630</name>
</gene>
<dbReference type="InterPro" id="IPR003594">
    <property type="entry name" value="HATPase_dom"/>
</dbReference>
<comment type="catalytic activity">
    <reaction evidence="1">
        <text>ATP + protein L-histidine = ADP + protein N-phospho-L-histidine.</text>
        <dbReference type="EC" id="2.7.13.3"/>
    </reaction>
</comment>
<keyword evidence="12" id="KW-1185">Reference proteome</keyword>
<dbReference type="PROSITE" id="PS50112">
    <property type="entry name" value="PAS"/>
    <property type="match status" value="1"/>
</dbReference>
<reference evidence="9" key="2">
    <citation type="submission" date="2023-12" db="EMBL/GenBank/DDBJ databases">
        <authorList>
            <person name="Sun Q."/>
            <person name="Inoue M."/>
        </authorList>
    </citation>
    <scope>NUCLEOTIDE SEQUENCE</scope>
    <source>
        <strain evidence="9">JCM 14265</strain>
    </source>
</reference>
<evidence type="ECO:0000259" key="7">
    <source>
        <dbReference type="PROSITE" id="PS50109"/>
    </source>
</evidence>
<dbReference type="InterPro" id="IPR050736">
    <property type="entry name" value="Sensor_HK_Regulatory"/>
</dbReference>
<dbReference type="GO" id="GO:0000155">
    <property type="term" value="F:phosphorelay sensor kinase activity"/>
    <property type="evidence" value="ECO:0007669"/>
    <property type="project" value="InterPro"/>
</dbReference>
<dbReference type="Pfam" id="PF00512">
    <property type="entry name" value="HisKA"/>
    <property type="match status" value="1"/>
</dbReference>
<dbReference type="EC" id="2.7.13.3" evidence="2"/>
<feature type="domain" description="Histidine kinase" evidence="7">
    <location>
        <begin position="142"/>
        <end position="338"/>
    </location>
</feature>
<dbReference type="CDD" id="cd00130">
    <property type="entry name" value="PAS"/>
    <property type="match status" value="1"/>
</dbReference>
<dbReference type="RefSeq" id="WP_343777917.1">
    <property type="nucleotide sequence ID" value="NZ_BAAADQ010000006.1"/>
</dbReference>
<dbReference type="Pfam" id="PF02518">
    <property type="entry name" value="HATPase_c"/>
    <property type="match status" value="1"/>
</dbReference>
<dbReference type="Gene3D" id="3.30.565.10">
    <property type="entry name" value="Histidine kinase-like ATPase, C-terminal domain"/>
    <property type="match status" value="1"/>
</dbReference>
<keyword evidence="3" id="KW-0597">Phosphoprotein</keyword>
<feature type="domain" description="PAS" evidence="8">
    <location>
        <begin position="23"/>
        <end position="78"/>
    </location>
</feature>
<dbReference type="Proteomes" id="UP001567571">
    <property type="component" value="Unassembled WGS sequence"/>
</dbReference>
<dbReference type="SMART" id="SM00388">
    <property type="entry name" value="HisKA"/>
    <property type="match status" value="1"/>
</dbReference>
<dbReference type="InterPro" id="IPR005467">
    <property type="entry name" value="His_kinase_dom"/>
</dbReference>
<evidence type="ECO:0000313" key="9">
    <source>
        <dbReference type="EMBL" id="GAA0540618.1"/>
    </source>
</evidence>
<reference evidence="10 12" key="3">
    <citation type="submission" date="2024-06" db="EMBL/GenBank/DDBJ databases">
        <title>Halorubrum miltondacostae sp. nov., a potential PHA producer isolated from an inland solar saltern in Rio Maior, Portugal.</title>
        <authorList>
            <person name="Albuquerque L."/>
            <person name="Viver T."/>
            <person name="Barroso C."/>
            <person name="Claudino R."/>
            <person name="Galvan M."/>
            <person name="Simoes G."/>
            <person name="Lobo Da Cunha A."/>
            <person name="Egas C."/>
        </authorList>
    </citation>
    <scope>NUCLEOTIDE SEQUENCE [LARGE SCALE GENOMIC DNA]</scope>
    <source>
        <strain evidence="10 12">DSM 18646</strain>
    </source>
</reference>
<evidence type="ECO:0000256" key="3">
    <source>
        <dbReference type="ARBA" id="ARBA00022553"/>
    </source>
</evidence>
<dbReference type="NCBIfam" id="TIGR00229">
    <property type="entry name" value="sensory_box"/>
    <property type="match status" value="1"/>
</dbReference>
<evidence type="ECO:0000256" key="5">
    <source>
        <dbReference type="ARBA" id="ARBA00022777"/>
    </source>
</evidence>
<dbReference type="SUPFAM" id="SSF47384">
    <property type="entry name" value="Homodimeric domain of signal transducing histidine kinase"/>
    <property type="match status" value="1"/>
</dbReference>
<dbReference type="EMBL" id="BAAADQ010000006">
    <property type="protein sequence ID" value="GAA0540618.1"/>
    <property type="molecule type" value="Genomic_DNA"/>
</dbReference>
<dbReference type="InterPro" id="IPR013655">
    <property type="entry name" value="PAS_fold_3"/>
</dbReference>
<dbReference type="AlphaFoldDB" id="A0AAV3SRT7"/>
<dbReference type="InterPro" id="IPR036890">
    <property type="entry name" value="HATPase_C_sf"/>
</dbReference>
<dbReference type="Gene3D" id="3.30.450.20">
    <property type="entry name" value="PAS domain"/>
    <property type="match status" value="1"/>
</dbReference>
<evidence type="ECO:0000313" key="11">
    <source>
        <dbReference type="Proteomes" id="UP001501425"/>
    </source>
</evidence>
<keyword evidence="5 10" id="KW-0418">Kinase</keyword>
<dbReference type="PRINTS" id="PR00344">
    <property type="entry name" value="BCTRLSENSOR"/>
</dbReference>
<dbReference type="InterPro" id="IPR000014">
    <property type="entry name" value="PAS"/>
</dbReference>
<name>A0AAV3SRT7_9EURY</name>
<dbReference type="SUPFAM" id="SSF55874">
    <property type="entry name" value="ATPase domain of HSP90 chaperone/DNA topoisomerase II/histidine kinase"/>
    <property type="match status" value="1"/>
</dbReference>
<evidence type="ECO:0000259" key="8">
    <source>
        <dbReference type="PROSITE" id="PS50112"/>
    </source>
</evidence>
<sequence length="343" mass="38172">MCSITTDQSIPLDAIPLRPDSVLTLVDDDGIIKYSNASVERVLEYDRDELVGEHFTGHIHPDDCDRVSEMLQALTKEQNQNNKSVEYRHRKRDGTYERLKSVGSPQPVAEGWYLIRTSEAADQGKTDADIEAREEFDKFAKVVSHDLRNPLNVASGHVELLYNDIADQDVDYRQRLKKVMCAHDRMETLIENLLTLARSGKEINAAQWIAFDSLCQRCWQNVSTANAQLVIKFDGEVRADPSRLQQLVENLIRNAIEHGGEDVTVTIGETGDGDAFYVADDGTGIPEAMEDQVFQNGFSTVSDGTGFGLAIVSEIADAHGWKVEVAESQNGGARFDVTNVDIR</sequence>
<dbReference type="PANTHER" id="PTHR43711:SF1">
    <property type="entry name" value="HISTIDINE KINASE 1"/>
    <property type="match status" value="1"/>
</dbReference>
<proteinExistence type="predicted"/>
<dbReference type="PANTHER" id="PTHR43711">
    <property type="entry name" value="TWO-COMPONENT HISTIDINE KINASE"/>
    <property type="match status" value="1"/>
</dbReference>
<dbReference type="PROSITE" id="PS50109">
    <property type="entry name" value="HIS_KIN"/>
    <property type="match status" value="1"/>
</dbReference>
<evidence type="ECO:0000256" key="6">
    <source>
        <dbReference type="ARBA" id="ARBA00023012"/>
    </source>
</evidence>
<dbReference type="InterPro" id="IPR035965">
    <property type="entry name" value="PAS-like_dom_sf"/>
</dbReference>
<comment type="caution">
    <text evidence="9">The sequence shown here is derived from an EMBL/GenBank/DDBJ whole genome shotgun (WGS) entry which is preliminary data.</text>
</comment>
<dbReference type="CDD" id="cd00082">
    <property type="entry name" value="HisKA"/>
    <property type="match status" value="1"/>
</dbReference>
<evidence type="ECO:0000313" key="12">
    <source>
        <dbReference type="Proteomes" id="UP001567571"/>
    </source>
</evidence>
<reference evidence="9" key="1">
    <citation type="journal article" date="2014" name="Int. J. Syst. Evol. Microbiol.">
        <title>Complete genome sequence of Corynebacterium casei LMG S-19264T (=DSM 44701T), isolated from a smear-ripened cheese.</title>
        <authorList>
            <consortium name="US DOE Joint Genome Institute (JGI-PGF)"/>
            <person name="Walter F."/>
            <person name="Albersmeier A."/>
            <person name="Kalinowski J."/>
            <person name="Ruckert C."/>
        </authorList>
    </citation>
    <scope>NUCLEOTIDE SEQUENCE</scope>
    <source>
        <strain evidence="9">JCM 14265</strain>
    </source>
</reference>